<comment type="similarity">
    <text evidence="3">In the C-terminal section; belongs to the protein kinase superfamily. Ser/Thr protein kinase family.</text>
</comment>
<evidence type="ECO:0000256" key="2">
    <source>
        <dbReference type="ARBA" id="ARBA00008536"/>
    </source>
</evidence>
<dbReference type="InterPro" id="IPR000719">
    <property type="entry name" value="Prot_kinase_dom"/>
</dbReference>
<dbReference type="PROSITE" id="PS00107">
    <property type="entry name" value="PROTEIN_KINASE_ATP"/>
    <property type="match status" value="1"/>
</dbReference>
<feature type="transmembrane region" description="Helical" evidence="6">
    <location>
        <begin position="297"/>
        <end position="322"/>
    </location>
</feature>
<dbReference type="AlphaFoldDB" id="A0A6A4KUQ4"/>
<comment type="similarity">
    <text evidence="1">Belongs to the leguminous lectin family.</text>
</comment>
<keyword evidence="5" id="KW-0547">Nucleotide-binding</keyword>
<keyword evidence="6" id="KW-0812">Transmembrane</keyword>
<dbReference type="SUPFAM" id="SSF49899">
    <property type="entry name" value="Concanavalin A-like lectins/glucanases"/>
    <property type="match status" value="1"/>
</dbReference>
<dbReference type="GO" id="GO:0005524">
    <property type="term" value="F:ATP binding"/>
    <property type="evidence" value="ECO:0007669"/>
    <property type="project" value="UniProtKB-UniRule"/>
</dbReference>
<dbReference type="GO" id="GO:0030246">
    <property type="term" value="F:carbohydrate binding"/>
    <property type="evidence" value="ECO:0007669"/>
    <property type="project" value="UniProtKB-KW"/>
</dbReference>
<dbReference type="Proteomes" id="UP000428333">
    <property type="component" value="Linkage Group LG13"/>
</dbReference>
<dbReference type="InterPro" id="IPR017441">
    <property type="entry name" value="Protein_kinase_ATP_BS"/>
</dbReference>
<dbReference type="GO" id="GO:0004672">
    <property type="term" value="F:protein kinase activity"/>
    <property type="evidence" value="ECO:0007669"/>
    <property type="project" value="InterPro"/>
</dbReference>
<evidence type="ECO:0000313" key="10">
    <source>
        <dbReference type="Proteomes" id="UP000428333"/>
    </source>
</evidence>
<dbReference type="EMBL" id="QEFC01003712">
    <property type="protein sequence ID" value="KAE9447021.1"/>
    <property type="molecule type" value="Genomic_DNA"/>
</dbReference>
<keyword evidence="7" id="KW-0732">Signal</keyword>
<dbReference type="InterPro" id="IPR001220">
    <property type="entry name" value="Legume_lectin_dom"/>
</dbReference>
<dbReference type="InterPro" id="IPR050258">
    <property type="entry name" value="Leguminous_Lectin"/>
</dbReference>
<keyword evidence="6" id="KW-0472">Membrane</keyword>
<feature type="chain" id="PRO_5025523498" description="Protein kinase domain-containing protein" evidence="7">
    <location>
        <begin position="28"/>
        <end position="440"/>
    </location>
</feature>
<evidence type="ECO:0000256" key="1">
    <source>
        <dbReference type="ARBA" id="ARBA00007606"/>
    </source>
</evidence>
<dbReference type="PANTHER" id="PTHR32401">
    <property type="entry name" value="CONCANAVALIN A-LIKE LECTIN FAMILY PROTEIN"/>
    <property type="match status" value="1"/>
</dbReference>
<dbReference type="SUPFAM" id="SSF56112">
    <property type="entry name" value="Protein kinase-like (PK-like)"/>
    <property type="match status" value="1"/>
</dbReference>
<organism evidence="9 10">
    <name type="scientific">Rhododendron williamsianum</name>
    <dbReference type="NCBI Taxonomy" id="262921"/>
    <lineage>
        <taxon>Eukaryota</taxon>
        <taxon>Viridiplantae</taxon>
        <taxon>Streptophyta</taxon>
        <taxon>Embryophyta</taxon>
        <taxon>Tracheophyta</taxon>
        <taxon>Spermatophyta</taxon>
        <taxon>Magnoliopsida</taxon>
        <taxon>eudicotyledons</taxon>
        <taxon>Gunneridae</taxon>
        <taxon>Pentapetalae</taxon>
        <taxon>asterids</taxon>
        <taxon>Ericales</taxon>
        <taxon>Ericaceae</taxon>
        <taxon>Ericoideae</taxon>
        <taxon>Rhodoreae</taxon>
        <taxon>Rhododendron</taxon>
    </lineage>
</organism>
<dbReference type="CDD" id="cd06899">
    <property type="entry name" value="lectin_legume_LecRK_Arcelin_ConA"/>
    <property type="match status" value="1"/>
</dbReference>
<dbReference type="Gene3D" id="2.60.120.200">
    <property type="match status" value="1"/>
</dbReference>
<evidence type="ECO:0000256" key="6">
    <source>
        <dbReference type="SAM" id="Phobius"/>
    </source>
</evidence>
<dbReference type="OrthoDB" id="913265at2759"/>
<name>A0A6A4KUQ4_9ERIC</name>
<evidence type="ECO:0000256" key="5">
    <source>
        <dbReference type="PROSITE-ProRule" id="PRU10141"/>
    </source>
</evidence>
<protein>
    <recommendedName>
        <fullName evidence="8">Protein kinase domain-containing protein</fullName>
    </recommendedName>
</protein>
<evidence type="ECO:0000256" key="3">
    <source>
        <dbReference type="ARBA" id="ARBA00010217"/>
    </source>
</evidence>
<accession>A0A6A4KUQ4</accession>
<keyword evidence="4" id="KW-0430">Lectin</keyword>
<dbReference type="Gene3D" id="3.30.200.20">
    <property type="entry name" value="Phosphorylase Kinase, domain 1"/>
    <property type="match status" value="1"/>
</dbReference>
<feature type="non-terminal residue" evidence="9">
    <location>
        <position position="1"/>
    </location>
</feature>
<dbReference type="PANTHER" id="PTHR32401:SF49">
    <property type="entry name" value="OS10G0129200 PROTEIN"/>
    <property type="match status" value="1"/>
</dbReference>
<dbReference type="Pfam" id="PF00069">
    <property type="entry name" value="Pkinase"/>
    <property type="match status" value="1"/>
</dbReference>
<dbReference type="InterPro" id="IPR019825">
    <property type="entry name" value="Lectin_legB_Mn/Ca_BS"/>
</dbReference>
<dbReference type="PROSITE" id="PS00308">
    <property type="entry name" value="LECTIN_LEGUME_ALPHA"/>
    <property type="match status" value="1"/>
</dbReference>
<feature type="domain" description="Protein kinase" evidence="8">
    <location>
        <begin position="365"/>
        <end position="440"/>
    </location>
</feature>
<gene>
    <name evidence="9" type="ORF">C3L33_21086</name>
</gene>
<keyword evidence="6" id="KW-1133">Transmembrane helix</keyword>
<evidence type="ECO:0000259" key="8">
    <source>
        <dbReference type="PROSITE" id="PS50011"/>
    </source>
</evidence>
<dbReference type="Pfam" id="PF00139">
    <property type="entry name" value="Lectin_legB"/>
    <property type="match status" value="1"/>
</dbReference>
<keyword evidence="10" id="KW-1185">Reference proteome</keyword>
<dbReference type="PROSITE" id="PS50011">
    <property type="entry name" value="PROTEIN_KINASE_DOM"/>
    <property type="match status" value="1"/>
</dbReference>
<evidence type="ECO:0000313" key="9">
    <source>
        <dbReference type="EMBL" id="KAE9447021.1"/>
    </source>
</evidence>
<evidence type="ECO:0000256" key="4">
    <source>
        <dbReference type="ARBA" id="ARBA00022734"/>
    </source>
</evidence>
<dbReference type="InterPro" id="IPR000985">
    <property type="entry name" value="Lectin_LegA_CS"/>
</dbReference>
<keyword evidence="5" id="KW-0067">ATP-binding</keyword>
<comment type="caution">
    <text evidence="9">The sequence shown here is derived from an EMBL/GenBank/DDBJ whole genome shotgun (WGS) entry which is preliminary data.</text>
</comment>
<sequence length="440" mass="48732">MAIFNFQILLYSLSMFFFCILFPQTNSLTFNLSNFNDPDHKGNIKTDGEAYISSQGLRVTSNEGNTNLQGQVGKATYIEPLHLWDKPTGKLTDFSTHFVFVIDSDRSPDFADGLTIFLAPDGSNFTTGGAMGLPIDPATTNPPTAGTVPLATSPFVAVEFDTYGNVDVGENGYWRDWDPFNIGRAPHVGIDVNSLISNVTTAWYCNITNGIQNEAWIRYDSSSYNLSVVFTTNDSRVEGSIHLIVDLRNYLPEWVTIGFSAATGQLFERNTVTSWEFSSSLEINETNKKSGSKKISLGAVVGLVVGSVVLVGGFVLVGFGFWRRSTRAKEEDEFEVEMSMENEFESGSGPKKFSYGQLSRATNNFEEGQKLGEGGFGGVYRGFLRELNSYIAVKRISKGSKQGIKEYATEVKIISWLRHRNLLRFPSLPREKPVDMGNKV</sequence>
<dbReference type="InterPro" id="IPR011009">
    <property type="entry name" value="Kinase-like_dom_sf"/>
</dbReference>
<dbReference type="InterPro" id="IPR013320">
    <property type="entry name" value="ConA-like_dom_sf"/>
</dbReference>
<evidence type="ECO:0000256" key="7">
    <source>
        <dbReference type="SAM" id="SignalP"/>
    </source>
</evidence>
<feature type="binding site" evidence="5">
    <location>
        <position position="394"/>
    </location>
    <ligand>
        <name>ATP</name>
        <dbReference type="ChEBI" id="CHEBI:30616"/>
    </ligand>
</feature>
<dbReference type="PROSITE" id="PS00307">
    <property type="entry name" value="LECTIN_LEGUME_BETA"/>
    <property type="match status" value="1"/>
</dbReference>
<comment type="similarity">
    <text evidence="2">In the N-terminal section; belongs to the leguminous lectin family.</text>
</comment>
<feature type="signal peptide" evidence="7">
    <location>
        <begin position="1"/>
        <end position="27"/>
    </location>
</feature>
<proteinExistence type="inferred from homology"/>
<reference evidence="9 10" key="1">
    <citation type="journal article" date="2019" name="Genome Biol. Evol.">
        <title>The Rhododendron genome and chromosomal organization provide insight into shared whole-genome duplications across the heath family (Ericaceae).</title>
        <authorList>
            <person name="Soza V.L."/>
            <person name="Lindsley D."/>
            <person name="Waalkes A."/>
            <person name="Ramage E."/>
            <person name="Patwardhan R.P."/>
            <person name="Burton J.N."/>
            <person name="Adey A."/>
            <person name="Kumar A."/>
            <person name="Qiu R."/>
            <person name="Shendure J."/>
            <person name="Hall B."/>
        </authorList>
    </citation>
    <scope>NUCLEOTIDE SEQUENCE [LARGE SCALE GENOMIC DNA]</scope>
    <source>
        <strain evidence="9">RSF 1966-606</strain>
    </source>
</reference>